<proteinExistence type="predicted"/>
<keyword evidence="3" id="KW-1185">Reference proteome</keyword>
<reference evidence="2 3" key="1">
    <citation type="submission" date="2021-07" db="EMBL/GenBank/DDBJ databases">
        <authorList>
            <person name="Palmer J.M."/>
        </authorList>
    </citation>
    <scope>NUCLEOTIDE SEQUENCE [LARGE SCALE GENOMIC DNA]</scope>
    <source>
        <strain evidence="2 3">AT_MEX2019</strain>
        <tissue evidence="2">Muscle</tissue>
    </source>
</reference>
<comment type="caution">
    <text evidence="2">The sequence shown here is derived from an EMBL/GenBank/DDBJ whole genome shotgun (WGS) entry which is preliminary data.</text>
</comment>
<protein>
    <submittedName>
        <fullName evidence="2">Uncharacterized protein</fullName>
    </submittedName>
</protein>
<feature type="region of interest" description="Disordered" evidence="1">
    <location>
        <begin position="17"/>
        <end position="44"/>
    </location>
</feature>
<organism evidence="2 3">
    <name type="scientific">Ataeniobius toweri</name>
    <dbReference type="NCBI Taxonomy" id="208326"/>
    <lineage>
        <taxon>Eukaryota</taxon>
        <taxon>Metazoa</taxon>
        <taxon>Chordata</taxon>
        <taxon>Craniata</taxon>
        <taxon>Vertebrata</taxon>
        <taxon>Euteleostomi</taxon>
        <taxon>Actinopterygii</taxon>
        <taxon>Neopterygii</taxon>
        <taxon>Teleostei</taxon>
        <taxon>Neoteleostei</taxon>
        <taxon>Acanthomorphata</taxon>
        <taxon>Ovalentaria</taxon>
        <taxon>Atherinomorphae</taxon>
        <taxon>Cyprinodontiformes</taxon>
        <taxon>Goodeidae</taxon>
        <taxon>Ataeniobius</taxon>
    </lineage>
</organism>
<evidence type="ECO:0000256" key="1">
    <source>
        <dbReference type="SAM" id="MobiDB-lite"/>
    </source>
</evidence>
<gene>
    <name evidence="2" type="ORF">ATANTOWER_021964</name>
</gene>
<evidence type="ECO:0000313" key="2">
    <source>
        <dbReference type="EMBL" id="MED6262579.1"/>
    </source>
</evidence>
<feature type="compositionally biased region" description="Basic and acidic residues" evidence="1">
    <location>
        <begin position="17"/>
        <end position="40"/>
    </location>
</feature>
<name>A0ABU7CJ02_9TELE</name>
<dbReference type="EMBL" id="JAHUTI010093260">
    <property type="protein sequence ID" value="MED6262579.1"/>
    <property type="molecule type" value="Genomic_DNA"/>
</dbReference>
<sequence>MTRTHCFSHTVERRTVRETRVERRGETEQKGKRSERDQRRNARWTDGFYSPRAVRAFVRQHGLHRIPDDHEGRGWTDRRQVCEQNKIPLDVFLPTWMTPDMQPTCALLCDRQGETGWRETSALTPC</sequence>
<evidence type="ECO:0000313" key="3">
    <source>
        <dbReference type="Proteomes" id="UP001345963"/>
    </source>
</evidence>
<accession>A0ABU7CJ02</accession>
<dbReference type="Proteomes" id="UP001345963">
    <property type="component" value="Unassembled WGS sequence"/>
</dbReference>